<dbReference type="InterPro" id="IPR012001">
    <property type="entry name" value="Thiamin_PyroP_enz_TPP-bd_dom"/>
</dbReference>
<dbReference type="Gene3D" id="3.40.50.970">
    <property type="match status" value="2"/>
</dbReference>
<dbReference type="InterPro" id="IPR029061">
    <property type="entry name" value="THDP-binding"/>
</dbReference>
<dbReference type="InterPro" id="IPR004433">
    <property type="entry name" value="MenaQ_synth_MenD"/>
</dbReference>
<dbReference type="HAMAP" id="MF_01659">
    <property type="entry name" value="MenD"/>
    <property type="match status" value="1"/>
</dbReference>
<keyword evidence="5" id="KW-0464">Manganese</keyword>
<dbReference type="EnsemblProtists" id="EKX44468">
    <property type="protein sequence ID" value="EKX44468"/>
    <property type="gene ID" value="GUITHDRAFT_72208"/>
</dbReference>
<evidence type="ECO:0000256" key="3">
    <source>
        <dbReference type="ARBA" id="ARBA00022842"/>
    </source>
</evidence>
<keyword evidence="2" id="KW-0479">Metal-binding</keyword>
<dbReference type="GO" id="GO:0070204">
    <property type="term" value="F:2-succinyl-5-enolpyruvyl-6-hydroxy-3-cyclohexene-1-carboxylic-acid synthase activity"/>
    <property type="evidence" value="ECO:0007669"/>
    <property type="project" value="InterPro"/>
</dbReference>
<dbReference type="EMBL" id="JH993004">
    <property type="protein sequence ID" value="EKX44468.1"/>
    <property type="molecule type" value="Genomic_DNA"/>
</dbReference>
<evidence type="ECO:0000256" key="5">
    <source>
        <dbReference type="ARBA" id="ARBA00023211"/>
    </source>
</evidence>
<dbReference type="STRING" id="905079.L1J7F3"/>
<dbReference type="InterPro" id="IPR032264">
    <property type="entry name" value="MenD_middle"/>
</dbReference>
<evidence type="ECO:0000313" key="10">
    <source>
        <dbReference type="EnsemblProtists" id="EKX44468"/>
    </source>
</evidence>
<reference evidence="10" key="3">
    <citation type="submission" date="2016-03" db="UniProtKB">
        <authorList>
            <consortium name="EnsemblProtists"/>
        </authorList>
    </citation>
    <scope>IDENTIFICATION</scope>
</reference>
<evidence type="ECO:0000256" key="4">
    <source>
        <dbReference type="ARBA" id="ARBA00023052"/>
    </source>
</evidence>
<keyword evidence="3" id="KW-0460">Magnesium</keyword>
<evidence type="ECO:0000313" key="11">
    <source>
        <dbReference type="Proteomes" id="UP000011087"/>
    </source>
</evidence>
<name>L1J7F3_GUITC</name>
<dbReference type="InterPro" id="IPR011766">
    <property type="entry name" value="TPP_enzyme_TPP-bd"/>
</dbReference>
<feature type="domain" description="Menaquinone biosynthesis protein MenD middle" evidence="8">
    <location>
        <begin position="222"/>
        <end position="443"/>
    </location>
</feature>
<evidence type="ECO:0008006" key="12">
    <source>
        <dbReference type="Google" id="ProtNLM"/>
    </source>
</evidence>
<dbReference type="GO" id="GO:0009234">
    <property type="term" value="P:menaquinone biosynthetic process"/>
    <property type="evidence" value="ECO:0007669"/>
    <property type="project" value="InterPro"/>
</dbReference>
<dbReference type="GO" id="GO:0046872">
    <property type="term" value="F:metal ion binding"/>
    <property type="evidence" value="ECO:0007669"/>
    <property type="project" value="UniProtKB-KW"/>
</dbReference>
<dbReference type="NCBIfam" id="TIGR00173">
    <property type="entry name" value="menD"/>
    <property type="match status" value="1"/>
</dbReference>
<dbReference type="HOGENOM" id="CLU_006051_3_0_1"/>
<dbReference type="CDD" id="cd02009">
    <property type="entry name" value="TPP_SHCHC_synthase"/>
    <property type="match status" value="1"/>
</dbReference>
<evidence type="ECO:0000259" key="8">
    <source>
        <dbReference type="Pfam" id="PF16582"/>
    </source>
</evidence>
<dbReference type="PANTHER" id="PTHR42916">
    <property type="entry name" value="2-SUCCINYL-5-ENOLPYRUVYL-6-HYDROXY-3-CYCLOHEXENE-1-CARBOXYLATE SYNTHASE"/>
    <property type="match status" value="1"/>
</dbReference>
<dbReference type="OrthoDB" id="8119704at2759"/>
<gene>
    <name evidence="9" type="ORF">GUITHDRAFT_72208</name>
</gene>
<dbReference type="CDD" id="cd07037">
    <property type="entry name" value="TPP_PYR_MenD"/>
    <property type="match status" value="1"/>
</dbReference>
<dbReference type="AlphaFoldDB" id="L1J7F3"/>
<reference evidence="11" key="2">
    <citation type="submission" date="2012-11" db="EMBL/GenBank/DDBJ databases">
        <authorList>
            <person name="Kuo A."/>
            <person name="Curtis B.A."/>
            <person name="Tanifuji G."/>
            <person name="Burki F."/>
            <person name="Gruber A."/>
            <person name="Irimia M."/>
            <person name="Maruyama S."/>
            <person name="Arias M.C."/>
            <person name="Ball S.G."/>
            <person name="Gile G.H."/>
            <person name="Hirakawa Y."/>
            <person name="Hopkins J.F."/>
            <person name="Rensing S.A."/>
            <person name="Schmutz J."/>
            <person name="Symeonidi A."/>
            <person name="Elias M."/>
            <person name="Eveleigh R.J."/>
            <person name="Herman E.K."/>
            <person name="Klute M.J."/>
            <person name="Nakayama T."/>
            <person name="Obornik M."/>
            <person name="Reyes-Prieto A."/>
            <person name="Armbrust E.V."/>
            <person name="Aves S.J."/>
            <person name="Beiko R.G."/>
            <person name="Coutinho P."/>
            <person name="Dacks J.B."/>
            <person name="Durnford D.G."/>
            <person name="Fast N.M."/>
            <person name="Green B.R."/>
            <person name="Grisdale C."/>
            <person name="Hempe F."/>
            <person name="Henrissat B."/>
            <person name="Hoppner M.P."/>
            <person name="Ishida K.-I."/>
            <person name="Kim E."/>
            <person name="Koreny L."/>
            <person name="Kroth P.G."/>
            <person name="Liu Y."/>
            <person name="Malik S.-B."/>
            <person name="Maier U.G."/>
            <person name="McRose D."/>
            <person name="Mock T."/>
            <person name="Neilson J.A."/>
            <person name="Onodera N.T."/>
            <person name="Poole A.M."/>
            <person name="Pritham E.J."/>
            <person name="Richards T.A."/>
            <person name="Rocap G."/>
            <person name="Roy S.W."/>
            <person name="Sarai C."/>
            <person name="Schaack S."/>
            <person name="Shirato S."/>
            <person name="Slamovits C.H."/>
            <person name="Spencer D.F."/>
            <person name="Suzuki S."/>
            <person name="Worden A.Z."/>
            <person name="Zauner S."/>
            <person name="Barry K."/>
            <person name="Bell C."/>
            <person name="Bharti A.K."/>
            <person name="Crow J.A."/>
            <person name="Grimwood J."/>
            <person name="Kramer R."/>
            <person name="Lindquist E."/>
            <person name="Lucas S."/>
            <person name="Salamov A."/>
            <person name="McFadden G.I."/>
            <person name="Lane C.E."/>
            <person name="Keeling P.J."/>
            <person name="Gray M.W."/>
            <person name="Grigoriev I.V."/>
            <person name="Archibald J.M."/>
        </authorList>
    </citation>
    <scope>NUCLEOTIDE SEQUENCE</scope>
    <source>
        <strain evidence="11">CCMP2712</strain>
    </source>
</reference>
<protein>
    <recommendedName>
        <fullName evidence="12">2-succinyl-5-enolpyruvyl-6-hydroxy-3-cyclohexene-1-carboxylic-acid synthase</fullName>
    </recommendedName>
</protein>
<evidence type="ECO:0000313" key="9">
    <source>
        <dbReference type="EMBL" id="EKX44468.1"/>
    </source>
</evidence>
<dbReference type="RefSeq" id="XP_005831448.1">
    <property type="nucleotide sequence ID" value="XM_005831391.1"/>
</dbReference>
<organism evidence="9">
    <name type="scientific">Guillardia theta (strain CCMP2712)</name>
    <name type="common">Cryptophyte</name>
    <dbReference type="NCBI Taxonomy" id="905079"/>
    <lineage>
        <taxon>Eukaryota</taxon>
        <taxon>Cryptophyceae</taxon>
        <taxon>Pyrenomonadales</taxon>
        <taxon>Geminigeraceae</taxon>
        <taxon>Guillardia</taxon>
    </lineage>
</organism>
<dbReference type="Pfam" id="PF02776">
    <property type="entry name" value="TPP_enzyme_N"/>
    <property type="match status" value="1"/>
</dbReference>
<dbReference type="Pfam" id="PF02775">
    <property type="entry name" value="TPP_enzyme_C"/>
    <property type="match status" value="1"/>
</dbReference>
<keyword evidence="1" id="KW-0808">Transferase</keyword>
<evidence type="ECO:0000259" key="7">
    <source>
        <dbReference type="Pfam" id="PF02776"/>
    </source>
</evidence>
<dbReference type="GeneID" id="17301135"/>
<reference evidence="9 11" key="1">
    <citation type="journal article" date="2012" name="Nature">
        <title>Algal genomes reveal evolutionary mosaicism and the fate of nucleomorphs.</title>
        <authorList>
            <consortium name="DOE Joint Genome Institute"/>
            <person name="Curtis B.A."/>
            <person name="Tanifuji G."/>
            <person name="Burki F."/>
            <person name="Gruber A."/>
            <person name="Irimia M."/>
            <person name="Maruyama S."/>
            <person name="Arias M.C."/>
            <person name="Ball S.G."/>
            <person name="Gile G.H."/>
            <person name="Hirakawa Y."/>
            <person name="Hopkins J.F."/>
            <person name="Kuo A."/>
            <person name="Rensing S.A."/>
            <person name="Schmutz J."/>
            <person name="Symeonidi A."/>
            <person name="Elias M."/>
            <person name="Eveleigh R.J."/>
            <person name="Herman E.K."/>
            <person name="Klute M.J."/>
            <person name="Nakayama T."/>
            <person name="Obornik M."/>
            <person name="Reyes-Prieto A."/>
            <person name="Armbrust E.V."/>
            <person name="Aves S.J."/>
            <person name="Beiko R.G."/>
            <person name="Coutinho P."/>
            <person name="Dacks J.B."/>
            <person name="Durnford D.G."/>
            <person name="Fast N.M."/>
            <person name="Green B.R."/>
            <person name="Grisdale C.J."/>
            <person name="Hempel F."/>
            <person name="Henrissat B."/>
            <person name="Hoppner M.P."/>
            <person name="Ishida K."/>
            <person name="Kim E."/>
            <person name="Koreny L."/>
            <person name="Kroth P.G."/>
            <person name="Liu Y."/>
            <person name="Malik S.B."/>
            <person name="Maier U.G."/>
            <person name="McRose D."/>
            <person name="Mock T."/>
            <person name="Neilson J.A."/>
            <person name="Onodera N.T."/>
            <person name="Poole A.M."/>
            <person name="Pritham E.J."/>
            <person name="Richards T.A."/>
            <person name="Rocap G."/>
            <person name="Roy S.W."/>
            <person name="Sarai C."/>
            <person name="Schaack S."/>
            <person name="Shirato S."/>
            <person name="Slamovits C.H."/>
            <person name="Spencer D.F."/>
            <person name="Suzuki S."/>
            <person name="Worden A.Z."/>
            <person name="Zauner S."/>
            <person name="Barry K."/>
            <person name="Bell C."/>
            <person name="Bharti A.K."/>
            <person name="Crow J.A."/>
            <person name="Grimwood J."/>
            <person name="Kramer R."/>
            <person name="Lindquist E."/>
            <person name="Lucas S."/>
            <person name="Salamov A."/>
            <person name="McFadden G.I."/>
            <person name="Lane C.E."/>
            <person name="Keeling P.J."/>
            <person name="Gray M.W."/>
            <person name="Grigoriev I.V."/>
            <person name="Archibald J.M."/>
        </authorList>
    </citation>
    <scope>NUCLEOTIDE SEQUENCE</scope>
    <source>
        <strain evidence="9 11">CCMP2712</strain>
    </source>
</reference>
<sequence>MRNILQLFANPPRPLSSLPNINMLWAVLTVEELCRCGVTVFCLCPGSRSTPLAVAVSWNAKATSVVMHDERSAGFYCVGYARAKRKPAACIVTSGTAVANLLPAAVEASQQGLPMLLLTADRPFELRDNGSNQTIEQAGIFGRYVRWSRDLCCPSDQIPANVLLSDVDFAVHRASSSPRGPVHLNFQFRENLAPDGGPVRDNPPGNPISSTWSRACIASLNMAKWEHSALPHTLYPSSSSHVEVPAEVLSSMARARRGLVVVGNLFTAEDMATVGWVAAELCWPVWCDAQSGGRWDFGPFGMRGVSMMDQMLTNQRVSGALRPDFILQFGERLVSKRILSLISSCCYSDRCSYVVVSDAPGRQDPSAIVTHYLSCSPTDFGKQLSRWMQHNRIYPSDLLPLEKMSEHARTALWSSLSGYKDLEEPLIALRCSESLARGRALFVSSSMPIRDVDMFFHAALSRERPEIGCNRGASGIDGIVSSALGYAGGRGRPLTLLLGDTAALYDLSAIRHVPDCPHPVVLVIVNNGGCGIFRFLPIAQHEEMMEKFFINSHQIDFESLARSFGIDYMHAATAGWLLLPCC</sequence>
<evidence type="ECO:0000256" key="2">
    <source>
        <dbReference type="ARBA" id="ARBA00022723"/>
    </source>
</evidence>
<keyword evidence="11" id="KW-1185">Reference proteome</keyword>
<feature type="domain" description="Thiamine pyrophosphate enzyme N-terminal TPP-binding" evidence="7">
    <location>
        <begin position="30"/>
        <end position="138"/>
    </location>
</feature>
<dbReference type="OMA" id="YDSNALW"/>
<dbReference type="Proteomes" id="UP000011087">
    <property type="component" value="Unassembled WGS sequence"/>
</dbReference>
<evidence type="ECO:0000256" key="1">
    <source>
        <dbReference type="ARBA" id="ARBA00022679"/>
    </source>
</evidence>
<dbReference type="PaxDb" id="55529-EKX44468"/>
<feature type="domain" description="Thiamine pyrophosphate enzyme TPP-binding" evidence="6">
    <location>
        <begin position="482"/>
        <end position="569"/>
    </location>
</feature>
<dbReference type="SUPFAM" id="SSF52518">
    <property type="entry name" value="Thiamin diphosphate-binding fold (THDP-binding)"/>
    <property type="match status" value="2"/>
</dbReference>
<dbReference type="Gene3D" id="3.40.50.1220">
    <property type="entry name" value="TPP-binding domain"/>
    <property type="match status" value="1"/>
</dbReference>
<keyword evidence="4" id="KW-0786">Thiamine pyrophosphate</keyword>
<proteinExistence type="inferred from homology"/>
<dbReference type="Pfam" id="PF16582">
    <property type="entry name" value="TPP_enzyme_M_2"/>
    <property type="match status" value="1"/>
</dbReference>
<dbReference type="GO" id="GO:0030976">
    <property type="term" value="F:thiamine pyrophosphate binding"/>
    <property type="evidence" value="ECO:0007669"/>
    <property type="project" value="InterPro"/>
</dbReference>
<accession>L1J7F3</accession>
<evidence type="ECO:0000259" key="6">
    <source>
        <dbReference type="Pfam" id="PF02775"/>
    </source>
</evidence>
<dbReference type="KEGG" id="gtt:GUITHDRAFT_72208"/>
<dbReference type="PANTHER" id="PTHR42916:SF1">
    <property type="entry name" value="PROTEIN PHYLLO, CHLOROPLASTIC"/>
    <property type="match status" value="1"/>
</dbReference>
<dbReference type="PIRSF" id="PIRSF004983">
    <property type="entry name" value="MenD"/>
    <property type="match status" value="1"/>
</dbReference>
<dbReference type="eggNOG" id="KOG1223">
    <property type="taxonomic scope" value="Eukaryota"/>
</dbReference>